<protein>
    <recommendedName>
        <fullName evidence="8">Titin</fullName>
    </recommendedName>
</protein>
<proteinExistence type="predicted"/>
<evidence type="ECO:0000313" key="6">
    <source>
        <dbReference type="EMBL" id="MEQ2173691.1"/>
    </source>
</evidence>
<accession>A0ABV0NQK3</accession>
<dbReference type="PRINTS" id="PR00014">
    <property type="entry name" value="FNTYPEIII"/>
</dbReference>
<feature type="domain" description="Fibronectin type-III" evidence="5">
    <location>
        <begin position="523"/>
        <end position="618"/>
    </location>
</feature>
<dbReference type="InterPro" id="IPR036179">
    <property type="entry name" value="Ig-like_dom_sf"/>
</dbReference>
<feature type="domain" description="Ig-like" evidence="4">
    <location>
        <begin position="293"/>
        <end position="415"/>
    </location>
</feature>
<feature type="domain" description="Ig-like" evidence="4">
    <location>
        <begin position="670"/>
        <end position="764"/>
    </location>
</feature>
<sequence>MDLDAQDVIVVEGEKLHLNIPYKAIPTPKMVWQKDTVECKADDRLSMTVEMNSAHLEMLKCQRVDAGAYTITLENSLGTVTGTINVKVIGLPGQCKDITSSDVTKNSCGISWEAPEDDGGTPIVSYTLERREASKKTYVPVMSGENVLTYNVKDLYINCEYYFRVKAVNKVGAGEHLELRNPVITEEIKQKPDPPIQVEAHDPTSKSITVTWKAPDYDGGCPIQGYTLEKIEKDGDRYEKVTTSLVPGFSYVVTGLTEEMEYQFRVRAENAAGVSEPSRSTPLIKAADPVEKPKVTLHARVQSGLCIKKGEEIRIDAYISGSPYPKVTWLKNEEDVTKEPAKKTVPALRKKKTKAHVPEPEEEFVTPLRERLGLDKTTKGQSALMIREAVRVDHGTFTIKVENTHGVASASCFVNVLDKPGPPINFTFDDIRNTSVICNWEPPEDDGGSEILNYILEKKDNKNDEIGWITVTSTLKGTSFPVTKLIEGKEYIFRVTAENKYGCGLPCISDPLVAKNQFNPPDAPNTPRVHEVTASSAHISWHEPKDNGSPILGYWIERKEVNSKHWTRVNRALLNSLDVKVTGLMEGLTYIFRVCAENLAGPGPFSEPTDRIVLVGEKDWSRCTEFRCKELTYTVTGLTEGADYYFRVLAVNDAGPGAPGVTEPVTVKEPQETPVVEFDNSVKNGIMIKAGESLRLPAVVTGRPQPEVKWAKDEAEIDKERMMVETEGKKSTLFIKKAVRADHGKYQITGTNSSGTTTAETRVDIMGQYF</sequence>
<dbReference type="InterPro" id="IPR013783">
    <property type="entry name" value="Ig-like_fold"/>
</dbReference>
<reference evidence="6 7" key="1">
    <citation type="submission" date="2021-06" db="EMBL/GenBank/DDBJ databases">
        <authorList>
            <person name="Palmer J.M."/>
        </authorList>
    </citation>
    <scope>NUCLEOTIDE SEQUENCE [LARGE SCALE GENOMIC DNA]</scope>
    <source>
        <strain evidence="6 7">GA_2019</strain>
        <tissue evidence="6">Muscle</tissue>
    </source>
</reference>
<dbReference type="InterPro" id="IPR013098">
    <property type="entry name" value="Ig_I-set"/>
</dbReference>
<dbReference type="InterPro" id="IPR003961">
    <property type="entry name" value="FN3_dom"/>
</dbReference>
<dbReference type="SUPFAM" id="SSF48726">
    <property type="entry name" value="Immunoglobulin"/>
    <property type="match status" value="3"/>
</dbReference>
<comment type="caution">
    <text evidence="6">The sequence shown here is derived from an EMBL/GenBank/DDBJ whole genome shotgun (WGS) entry which is preliminary data.</text>
</comment>
<dbReference type="Pfam" id="PF00041">
    <property type="entry name" value="fn3"/>
    <property type="match status" value="4"/>
</dbReference>
<evidence type="ECO:0000259" key="5">
    <source>
        <dbReference type="PROSITE" id="PS50853"/>
    </source>
</evidence>
<dbReference type="SMART" id="SM00060">
    <property type="entry name" value="FN3"/>
    <property type="match status" value="5"/>
</dbReference>
<dbReference type="Proteomes" id="UP001476798">
    <property type="component" value="Unassembled WGS sequence"/>
</dbReference>
<dbReference type="PANTHER" id="PTHR14340:SF9">
    <property type="entry name" value="FIBRONECTIN TYPE-III DOMAIN-CONTAINING PROTEIN"/>
    <property type="match status" value="1"/>
</dbReference>
<dbReference type="PROSITE" id="PS50835">
    <property type="entry name" value="IG_LIKE"/>
    <property type="match status" value="2"/>
</dbReference>
<dbReference type="Gene3D" id="2.60.40.10">
    <property type="entry name" value="Immunoglobulins"/>
    <property type="match status" value="8"/>
</dbReference>
<evidence type="ECO:0000256" key="2">
    <source>
        <dbReference type="ARBA" id="ARBA00023319"/>
    </source>
</evidence>
<evidence type="ECO:0000313" key="7">
    <source>
        <dbReference type="Proteomes" id="UP001476798"/>
    </source>
</evidence>
<dbReference type="InterPro" id="IPR007110">
    <property type="entry name" value="Ig-like_dom"/>
</dbReference>
<feature type="domain" description="Fibronectin type-III" evidence="5">
    <location>
        <begin position="422"/>
        <end position="517"/>
    </location>
</feature>
<dbReference type="InterPro" id="IPR003599">
    <property type="entry name" value="Ig_sub"/>
</dbReference>
<dbReference type="SMART" id="SM00409">
    <property type="entry name" value="IG"/>
    <property type="match status" value="3"/>
</dbReference>
<feature type="domain" description="Fibronectin type-III" evidence="5">
    <location>
        <begin position="94"/>
        <end position="188"/>
    </location>
</feature>
<dbReference type="PANTHER" id="PTHR14340">
    <property type="entry name" value="MICROFIBRIL-ASSOCIATED GLYCOPROTEIN 3"/>
    <property type="match status" value="1"/>
</dbReference>
<gene>
    <name evidence="6" type="ORF">GOODEAATRI_000007</name>
</gene>
<feature type="domain" description="Fibronectin type-III" evidence="5">
    <location>
        <begin position="194"/>
        <end position="289"/>
    </location>
</feature>
<evidence type="ECO:0008006" key="8">
    <source>
        <dbReference type="Google" id="ProtNLM"/>
    </source>
</evidence>
<dbReference type="SUPFAM" id="SSF49265">
    <property type="entry name" value="Fibronectin type III"/>
    <property type="match status" value="3"/>
</dbReference>
<keyword evidence="7" id="KW-1185">Reference proteome</keyword>
<keyword evidence="1" id="KW-0677">Repeat</keyword>
<dbReference type="SMART" id="SM00408">
    <property type="entry name" value="IGc2"/>
    <property type="match status" value="2"/>
</dbReference>
<name>A0ABV0NQK3_9TELE</name>
<evidence type="ECO:0000256" key="1">
    <source>
        <dbReference type="ARBA" id="ARBA00022737"/>
    </source>
</evidence>
<dbReference type="CDD" id="cd00063">
    <property type="entry name" value="FN3"/>
    <property type="match status" value="4"/>
</dbReference>
<feature type="region of interest" description="Disordered" evidence="3">
    <location>
        <begin position="341"/>
        <end position="362"/>
    </location>
</feature>
<evidence type="ECO:0000256" key="3">
    <source>
        <dbReference type="SAM" id="MobiDB-lite"/>
    </source>
</evidence>
<keyword evidence="2" id="KW-0393">Immunoglobulin domain</keyword>
<dbReference type="PROSITE" id="PS50853">
    <property type="entry name" value="FN3"/>
    <property type="match status" value="4"/>
</dbReference>
<dbReference type="Pfam" id="PF07679">
    <property type="entry name" value="I-set"/>
    <property type="match status" value="2"/>
</dbReference>
<dbReference type="InterPro" id="IPR003598">
    <property type="entry name" value="Ig_sub2"/>
</dbReference>
<evidence type="ECO:0000259" key="4">
    <source>
        <dbReference type="PROSITE" id="PS50835"/>
    </source>
</evidence>
<organism evidence="6 7">
    <name type="scientific">Goodea atripinnis</name>
    <dbReference type="NCBI Taxonomy" id="208336"/>
    <lineage>
        <taxon>Eukaryota</taxon>
        <taxon>Metazoa</taxon>
        <taxon>Chordata</taxon>
        <taxon>Craniata</taxon>
        <taxon>Vertebrata</taxon>
        <taxon>Euteleostomi</taxon>
        <taxon>Actinopterygii</taxon>
        <taxon>Neopterygii</taxon>
        <taxon>Teleostei</taxon>
        <taxon>Neoteleostei</taxon>
        <taxon>Acanthomorphata</taxon>
        <taxon>Ovalentaria</taxon>
        <taxon>Atherinomorphae</taxon>
        <taxon>Cyprinodontiformes</taxon>
        <taxon>Goodeidae</taxon>
        <taxon>Goodea</taxon>
    </lineage>
</organism>
<dbReference type="InterPro" id="IPR036116">
    <property type="entry name" value="FN3_sf"/>
</dbReference>
<dbReference type="EMBL" id="JAHRIO010049977">
    <property type="protein sequence ID" value="MEQ2173691.1"/>
    <property type="molecule type" value="Genomic_DNA"/>
</dbReference>